<reference evidence="2 3" key="1">
    <citation type="submission" date="2021-10" db="EMBL/GenBank/DDBJ databases">
        <authorList>
            <person name="Koch H."/>
        </authorList>
    </citation>
    <scope>NUCLEOTIDE SEQUENCE [LARGE SCALE GENOMIC DNA]</scope>
    <source>
        <strain evidence="2">6680</strain>
    </source>
</reference>
<feature type="domain" description="Insertion element IS150 protein InsJ-like helix-turn-helix" evidence="1">
    <location>
        <begin position="11"/>
        <end position="58"/>
    </location>
</feature>
<dbReference type="Pfam" id="PF13518">
    <property type="entry name" value="HTH_28"/>
    <property type="match status" value="1"/>
</dbReference>
<accession>A0ABM8YXN5</accession>
<protein>
    <recommendedName>
        <fullName evidence="1">Insertion element IS150 protein InsJ-like helix-turn-helix domain-containing protein</fullName>
    </recommendedName>
</protein>
<proteinExistence type="predicted"/>
<gene>
    <name evidence="2" type="ORF">NTG6680_1053</name>
</gene>
<keyword evidence="3" id="KW-1185">Reference proteome</keyword>
<dbReference type="Proteomes" id="UP000839052">
    <property type="component" value="Chromosome"/>
</dbReference>
<evidence type="ECO:0000313" key="2">
    <source>
        <dbReference type="EMBL" id="CAG9932306.1"/>
    </source>
</evidence>
<evidence type="ECO:0000313" key="3">
    <source>
        <dbReference type="Proteomes" id="UP000839052"/>
    </source>
</evidence>
<name>A0ABM8YXN5_9PROT</name>
<evidence type="ECO:0000259" key="1">
    <source>
        <dbReference type="Pfam" id="PF13518"/>
    </source>
</evidence>
<sequence>MDMMMSQKEAKRGQVMELLLAGKIDQKEAGKMLAVSVRQIKRILRRYRTLGLPGLISRSVDESRIGGWTKQSGQPR</sequence>
<dbReference type="InterPro" id="IPR009057">
    <property type="entry name" value="Homeodomain-like_sf"/>
</dbReference>
<dbReference type="SUPFAM" id="SSF46689">
    <property type="entry name" value="Homeodomain-like"/>
    <property type="match status" value="1"/>
</dbReference>
<dbReference type="EMBL" id="OU912926">
    <property type="protein sequence ID" value="CAG9932306.1"/>
    <property type="molecule type" value="Genomic_DNA"/>
</dbReference>
<dbReference type="InterPro" id="IPR055247">
    <property type="entry name" value="InsJ-like_HTH"/>
</dbReference>
<organism evidence="2 3">
    <name type="scientific">Candidatus Nitrotoga arctica</name>
    <dbReference type="NCBI Taxonomy" id="453162"/>
    <lineage>
        <taxon>Bacteria</taxon>
        <taxon>Pseudomonadati</taxon>
        <taxon>Pseudomonadota</taxon>
        <taxon>Betaproteobacteria</taxon>
        <taxon>Nitrosomonadales</taxon>
        <taxon>Gallionellaceae</taxon>
        <taxon>Candidatus Nitrotoga</taxon>
    </lineage>
</organism>